<protein>
    <submittedName>
        <fullName evidence="2">Agmatine deiminase</fullName>
        <ecNumber evidence="2">3.5.3.12</ecNumber>
    </submittedName>
    <submittedName>
        <fullName evidence="3">Porphyromonas-type peptidyl-arginine deiminase</fullName>
    </submittedName>
</protein>
<name>A0A1I3M486_9GAMM</name>
<reference evidence="4" key="2">
    <citation type="submission" date="2016-10" db="EMBL/GenBank/DDBJ databases">
        <authorList>
            <person name="Varghese N."/>
            <person name="Submissions S."/>
        </authorList>
    </citation>
    <scope>NUCLEOTIDE SEQUENCE [LARGE SCALE GENOMIC DNA]</scope>
    <source>
        <strain evidence="4">DSM 17908</strain>
    </source>
</reference>
<keyword evidence="1 2" id="KW-0378">Hydrolase</keyword>
<gene>
    <name evidence="2" type="primary">aguA</name>
    <name evidence="3" type="ORF">SAMN05421680_104159</name>
    <name evidence="2" type="ORF">Xmau_01042</name>
</gene>
<dbReference type="EMBL" id="FORG01000004">
    <property type="protein sequence ID" value="SFI91620.1"/>
    <property type="molecule type" value="Genomic_DNA"/>
</dbReference>
<dbReference type="EC" id="3.5.3.12" evidence="2"/>
<dbReference type="GO" id="GO:0047632">
    <property type="term" value="F:agmatine deiminase activity"/>
    <property type="evidence" value="ECO:0007669"/>
    <property type="project" value="UniProtKB-EC"/>
</dbReference>
<proteinExistence type="predicted"/>
<dbReference type="Proteomes" id="UP000224607">
    <property type="component" value="Unassembled WGS sequence"/>
</dbReference>
<dbReference type="AlphaFoldDB" id="A0A1I3M486"/>
<dbReference type="SUPFAM" id="SSF55909">
    <property type="entry name" value="Pentein"/>
    <property type="match status" value="1"/>
</dbReference>
<evidence type="ECO:0000313" key="5">
    <source>
        <dbReference type="Proteomes" id="UP000224607"/>
    </source>
</evidence>
<organism evidence="3 4">
    <name type="scientific">Xenorhabdus mauleonii</name>
    <dbReference type="NCBI Taxonomy" id="351675"/>
    <lineage>
        <taxon>Bacteria</taxon>
        <taxon>Pseudomonadati</taxon>
        <taxon>Pseudomonadota</taxon>
        <taxon>Gammaproteobacteria</taxon>
        <taxon>Enterobacterales</taxon>
        <taxon>Morganellaceae</taxon>
        <taxon>Xenorhabdus</taxon>
    </lineage>
</organism>
<dbReference type="RefSeq" id="WP_092508794.1">
    <property type="nucleotide sequence ID" value="NZ_CAWNQB010000012.1"/>
</dbReference>
<evidence type="ECO:0000256" key="1">
    <source>
        <dbReference type="ARBA" id="ARBA00022801"/>
    </source>
</evidence>
<dbReference type="Gene3D" id="3.75.10.10">
    <property type="entry name" value="L-arginine/glycine Amidinotransferase, Chain A"/>
    <property type="match status" value="1"/>
</dbReference>
<keyword evidence="5" id="KW-1185">Reference proteome</keyword>
<accession>A0A1I3M486</accession>
<sequence>MLVIHYITSKFKPENFVYDTATHKPTAISFNFNGWGGKQTSEQDAGVAAVMAEYCGMPLYTSPLILEGGAIEVNCLILFT</sequence>
<dbReference type="GO" id="GO:0009446">
    <property type="term" value="P:putrescine biosynthetic process"/>
    <property type="evidence" value="ECO:0007669"/>
    <property type="project" value="InterPro"/>
</dbReference>
<dbReference type="InterPro" id="IPR007466">
    <property type="entry name" value="Peptidyl-Arg-deiminase_porph"/>
</dbReference>
<dbReference type="GO" id="GO:0004668">
    <property type="term" value="F:protein-arginine deiminase activity"/>
    <property type="evidence" value="ECO:0007669"/>
    <property type="project" value="InterPro"/>
</dbReference>
<evidence type="ECO:0000313" key="4">
    <source>
        <dbReference type="Proteomes" id="UP000198919"/>
    </source>
</evidence>
<reference evidence="2 5" key="3">
    <citation type="journal article" date="2017" name="Nat. Microbiol.">
        <title>Natural product diversity associated with the nematode symbionts Photorhabdus and Xenorhabdus.</title>
        <authorList>
            <person name="Tobias N.J."/>
            <person name="Wolff H."/>
            <person name="Djahanschiri B."/>
            <person name="Grundmann F."/>
            <person name="Kronenwerth M."/>
            <person name="Shi Y.M."/>
            <person name="Simonyi S."/>
            <person name="Grun P."/>
            <person name="Shapiro-Ilan D."/>
            <person name="Pidot S.J."/>
            <person name="Stinear T.P."/>
            <person name="Ebersberger I."/>
            <person name="Bode H.B."/>
        </authorList>
    </citation>
    <scope>NUCLEOTIDE SEQUENCE [LARGE SCALE GENOMIC DNA]</scope>
    <source>
        <strain evidence="2 5">DSM 17908</strain>
    </source>
</reference>
<evidence type="ECO:0000313" key="2">
    <source>
        <dbReference type="EMBL" id="PHM45392.1"/>
    </source>
</evidence>
<dbReference type="Proteomes" id="UP000198919">
    <property type="component" value="Unassembled WGS sequence"/>
</dbReference>
<dbReference type="STRING" id="351675.SAMN05421680_104159"/>
<dbReference type="Pfam" id="PF04371">
    <property type="entry name" value="PAD_porph"/>
    <property type="match status" value="1"/>
</dbReference>
<dbReference type="EMBL" id="NITY01000002">
    <property type="protein sequence ID" value="PHM45392.1"/>
    <property type="molecule type" value="Genomic_DNA"/>
</dbReference>
<dbReference type="OrthoDB" id="9808013at2"/>
<evidence type="ECO:0000313" key="3">
    <source>
        <dbReference type="EMBL" id="SFI91620.1"/>
    </source>
</evidence>
<reference evidence="3" key="1">
    <citation type="submission" date="2016-10" db="EMBL/GenBank/DDBJ databases">
        <authorList>
            <person name="de Groot N.N."/>
        </authorList>
    </citation>
    <scope>NUCLEOTIDE SEQUENCE [LARGE SCALE GENOMIC DNA]</scope>
    <source>
        <strain evidence="3">DSM 17908</strain>
    </source>
</reference>